<sequence>MFLAILNSMSMVISNYSLSYSPSYLPDKRVLLQVGSLDEVWIQRVEQIILKNLVNSQFKNNSLADAVHCSERQLYRQLNELTGYTPHQFIREIRLHLARVYLENHRYRTVKEVSYAVGFKDTVHFSRLFIQRFGVYPASFL</sequence>
<protein>
    <submittedName>
        <fullName evidence="5">Helix-turn-helix domain-containing protein</fullName>
    </submittedName>
</protein>
<dbReference type="GO" id="GO:0043565">
    <property type="term" value="F:sequence-specific DNA binding"/>
    <property type="evidence" value="ECO:0007669"/>
    <property type="project" value="InterPro"/>
</dbReference>
<dbReference type="EMBL" id="WJXZ01000014">
    <property type="protein sequence ID" value="MRS64014.1"/>
    <property type="molecule type" value="Genomic_DNA"/>
</dbReference>
<dbReference type="AlphaFoldDB" id="A0A7K0EQD3"/>
<dbReference type="Proteomes" id="UP000441754">
    <property type="component" value="Unassembled WGS sequence"/>
</dbReference>
<dbReference type="InterPro" id="IPR018060">
    <property type="entry name" value="HTH_AraC"/>
</dbReference>
<dbReference type="SMART" id="SM00342">
    <property type="entry name" value="HTH_ARAC"/>
    <property type="match status" value="1"/>
</dbReference>
<feature type="domain" description="HTH araC/xylS-type" evidence="4">
    <location>
        <begin position="43"/>
        <end position="141"/>
    </location>
</feature>
<gene>
    <name evidence="5" type="ORF">GJJ30_22140</name>
</gene>
<evidence type="ECO:0000256" key="1">
    <source>
        <dbReference type="ARBA" id="ARBA00023015"/>
    </source>
</evidence>
<name>A0A7K0EQD3_9BACT</name>
<comment type="caution">
    <text evidence="5">The sequence shown here is derived from an EMBL/GenBank/DDBJ whole genome shotgun (WGS) entry which is preliminary data.</text>
</comment>
<proteinExistence type="predicted"/>
<dbReference type="PANTHER" id="PTHR43280:SF2">
    <property type="entry name" value="HTH-TYPE TRANSCRIPTIONAL REGULATOR EXSA"/>
    <property type="match status" value="1"/>
</dbReference>
<accession>A0A7K0EQD3</accession>
<evidence type="ECO:0000313" key="5">
    <source>
        <dbReference type="EMBL" id="MRS64014.1"/>
    </source>
</evidence>
<dbReference type="PROSITE" id="PS01124">
    <property type="entry name" value="HTH_ARAC_FAMILY_2"/>
    <property type="match status" value="1"/>
</dbReference>
<dbReference type="Gene3D" id="1.10.10.60">
    <property type="entry name" value="Homeodomain-like"/>
    <property type="match status" value="1"/>
</dbReference>
<dbReference type="InterPro" id="IPR009057">
    <property type="entry name" value="Homeodomain-like_sf"/>
</dbReference>
<evidence type="ECO:0000256" key="3">
    <source>
        <dbReference type="ARBA" id="ARBA00023163"/>
    </source>
</evidence>
<keyword evidence="3" id="KW-0804">Transcription</keyword>
<evidence type="ECO:0000256" key="2">
    <source>
        <dbReference type="ARBA" id="ARBA00023125"/>
    </source>
</evidence>
<dbReference type="Pfam" id="PF12833">
    <property type="entry name" value="HTH_18"/>
    <property type="match status" value="1"/>
</dbReference>
<organism evidence="5 6">
    <name type="scientific">Larkinella terrae</name>
    <dbReference type="NCBI Taxonomy" id="2025311"/>
    <lineage>
        <taxon>Bacteria</taxon>
        <taxon>Pseudomonadati</taxon>
        <taxon>Bacteroidota</taxon>
        <taxon>Cytophagia</taxon>
        <taxon>Cytophagales</taxon>
        <taxon>Spirosomataceae</taxon>
        <taxon>Larkinella</taxon>
    </lineage>
</organism>
<keyword evidence="1" id="KW-0805">Transcription regulation</keyword>
<dbReference type="PANTHER" id="PTHR43280">
    <property type="entry name" value="ARAC-FAMILY TRANSCRIPTIONAL REGULATOR"/>
    <property type="match status" value="1"/>
</dbReference>
<reference evidence="5 6" key="1">
    <citation type="journal article" date="2018" name="Antonie Van Leeuwenhoek">
        <title>Larkinella terrae sp. nov., isolated from soil on Jeju Island, South Korea.</title>
        <authorList>
            <person name="Ten L.N."/>
            <person name="Jeon J."/>
            <person name="Park S.J."/>
            <person name="Park S."/>
            <person name="Lee S.Y."/>
            <person name="Kim M.K."/>
            <person name="Jung H.Y."/>
        </authorList>
    </citation>
    <scope>NUCLEOTIDE SEQUENCE [LARGE SCALE GENOMIC DNA]</scope>
    <source>
        <strain evidence="5 6">KCTC 52001</strain>
    </source>
</reference>
<dbReference type="OrthoDB" id="890870at2"/>
<keyword evidence="2" id="KW-0238">DNA-binding</keyword>
<keyword evidence="6" id="KW-1185">Reference proteome</keyword>
<evidence type="ECO:0000313" key="6">
    <source>
        <dbReference type="Proteomes" id="UP000441754"/>
    </source>
</evidence>
<dbReference type="SUPFAM" id="SSF46689">
    <property type="entry name" value="Homeodomain-like"/>
    <property type="match status" value="1"/>
</dbReference>
<evidence type="ECO:0000259" key="4">
    <source>
        <dbReference type="PROSITE" id="PS01124"/>
    </source>
</evidence>
<dbReference type="GO" id="GO:0003700">
    <property type="term" value="F:DNA-binding transcription factor activity"/>
    <property type="evidence" value="ECO:0007669"/>
    <property type="project" value="InterPro"/>
</dbReference>